<dbReference type="EMBL" id="KB206684">
    <property type="protein sequence ID" value="ELP88970.1"/>
    <property type="molecule type" value="Genomic_DNA"/>
</dbReference>
<dbReference type="VEuPathDB" id="AmoebaDB:EIN_491690"/>
<name>A0A0A1U473_ENTIV</name>
<gene>
    <name evidence="2" type="ORF">EIN_491690</name>
</gene>
<dbReference type="Gene3D" id="1.20.900.10">
    <property type="entry name" value="Dbl homology (DH) domain"/>
    <property type="match status" value="1"/>
</dbReference>
<dbReference type="InterPro" id="IPR051092">
    <property type="entry name" value="FYVE_RhoGEF_PH"/>
</dbReference>
<dbReference type="AlphaFoldDB" id="A0A0A1U473"/>
<reference evidence="2 3" key="1">
    <citation type="submission" date="2012-10" db="EMBL/GenBank/DDBJ databases">
        <authorList>
            <person name="Zafar N."/>
            <person name="Inman J."/>
            <person name="Hall N."/>
            <person name="Lorenzi H."/>
            <person name="Caler E."/>
        </authorList>
    </citation>
    <scope>NUCLEOTIDE SEQUENCE [LARGE SCALE GENOMIC DNA]</scope>
    <source>
        <strain evidence="2 3">IP1</strain>
    </source>
</reference>
<dbReference type="Pfam" id="PF00621">
    <property type="entry name" value="RhoGEF"/>
    <property type="match status" value="1"/>
</dbReference>
<protein>
    <recommendedName>
        <fullName evidence="1">DH domain-containing protein</fullName>
    </recommendedName>
</protein>
<dbReference type="RefSeq" id="XP_004255741.1">
    <property type="nucleotide sequence ID" value="XM_004255693.1"/>
</dbReference>
<feature type="domain" description="DH" evidence="1">
    <location>
        <begin position="30"/>
        <end position="120"/>
    </location>
</feature>
<dbReference type="InterPro" id="IPR000219">
    <property type="entry name" value="DH_dom"/>
</dbReference>
<dbReference type="PANTHER" id="PTHR12673:SF263">
    <property type="entry name" value="PLECKSTRIN DOMAIN-CONTAINING PROTEIN"/>
    <property type="match status" value="1"/>
</dbReference>
<dbReference type="PANTHER" id="PTHR12673">
    <property type="entry name" value="FACIOGENITAL DYSPLASIA PROTEIN"/>
    <property type="match status" value="1"/>
</dbReference>
<proteinExistence type="predicted"/>
<accession>A0A0A1U473</accession>
<keyword evidence="3" id="KW-1185">Reference proteome</keyword>
<sequence length="242" mass="27892">MYEFDNIKYTTCISKVMNNNLQLLTPLLHFTSDYEYAVSLWKKNVNDPKFQTILQNARTSGALGFEKFETIFIQPVQRITRYALLLKQVKKTTPPKHPDFIPLIKTLINFEQFCEEANKRIERRISLFDLARVTHLDICKPNRLLMFSAQSGSKKKGMVHVMSDLVLVVTYDKRNTTWNIITNFELSQECSVSTKENTLILEKAGTQTLITLTNKTDSFAAKNYIVAILAQHSFNEVVCLNQ</sequence>
<evidence type="ECO:0000259" key="1">
    <source>
        <dbReference type="PROSITE" id="PS50010"/>
    </source>
</evidence>
<dbReference type="PROSITE" id="PS50010">
    <property type="entry name" value="DH_2"/>
    <property type="match status" value="1"/>
</dbReference>
<organism evidence="2 3">
    <name type="scientific">Entamoeba invadens IP1</name>
    <dbReference type="NCBI Taxonomy" id="370355"/>
    <lineage>
        <taxon>Eukaryota</taxon>
        <taxon>Amoebozoa</taxon>
        <taxon>Evosea</taxon>
        <taxon>Archamoebae</taxon>
        <taxon>Mastigamoebida</taxon>
        <taxon>Entamoebidae</taxon>
        <taxon>Entamoeba</taxon>
    </lineage>
</organism>
<dbReference type="GO" id="GO:0005737">
    <property type="term" value="C:cytoplasm"/>
    <property type="evidence" value="ECO:0007669"/>
    <property type="project" value="TreeGrafter"/>
</dbReference>
<dbReference type="Proteomes" id="UP000014680">
    <property type="component" value="Unassembled WGS sequence"/>
</dbReference>
<dbReference type="GeneID" id="14887948"/>
<dbReference type="InterPro" id="IPR035899">
    <property type="entry name" value="DBL_dom_sf"/>
</dbReference>
<dbReference type="OrthoDB" id="660555at2759"/>
<dbReference type="GO" id="GO:0005085">
    <property type="term" value="F:guanyl-nucleotide exchange factor activity"/>
    <property type="evidence" value="ECO:0007669"/>
    <property type="project" value="InterPro"/>
</dbReference>
<evidence type="ECO:0000313" key="2">
    <source>
        <dbReference type="EMBL" id="ELP88970.1"/>
    </source>
</evidence>
<dbReference type="KEGG" id="eiv:EIN_491690"/>
<evidence type="ECO:0000313" key="3">
    <source>
        <dbReference type="Proteomes" id="UP000014680"/>
    </source>
</evidence>
<dbReference type="SUPFAM" id="SSF48065">
    <property type="entry name" value="DBL homology domain (DH-domain)"/>
    <property type="match status" value="1"/>
</dbReference>